<evidence type="ECO:0000313" key="1">
    <source>
        <dbReference type="EMBL" id="KAJ0011228.1"/>
    </source>
</evidence>
<name>A0ACC0X728_9ROSI</name>
<comment type="caution">
    <text evidence="1">The sequence shown here is derived from an EMBL/GenBank/DDBJ whole genome shotgun (WGS) entry which is preliminary data.</text>
</comment>
<organism evidence="1 2">
    <name type="scientific">Pistacia integerrima</name>
    <dbReference type="NCBI Taxonomy" id="434235"/>
    <lineage>
        <taxon>Eukaryota</taxon>
        <taxon>Viridiplantae</taxon>
        <taxon>Streptophyta</taxon>
        <taxon>Embryophyta</taxon>
        <taxon>Tracheophyta</taxon>
        <taxon>Spermatophyta</taxon>
        <taxon>Magnoliopsida</taxon>
        <taxon>eudicotyledons</taxon>
        <taxon>Gunneridae</taxon>
        <taxon>Pentapetalae</taxon>
        <taxon>rosids</taxon>
        <taxon>malvids</taxon>
        <taxon>Sapindales</taxon>
        <taxon>Anacardiaceae</taxon>
        <taxon>Pistacia</taxon>
    </lineage>
</organism>
<proteinExistence type="predicted"/>
<dbReference type="Proteomes" id="UP001163603">
    <property type="component" value="Chromosome 14"/>
</dbReference>
<protein>
    <submittedName>
        <fullName evidence="1">Uncharacterized protein</fullName>
    </submittedName>
</protein>
<keyword evidence="2" id="KW-1185">Reference proteome</keyword>
<evidence type="ECO:0000313" key="2">
    <source>
        <dbReference type="Proteomes" id="UP001163603"/>
    </source>
</evidence>
<reference evidence="2" key="1">
    <citation type="journal article" date="2023" name="G3 (Bethesda)">
        <title>Genome assembly and association tests identify interacting loci associated with vigor, precocity, and sex in interspecific pistachio rootstocks.</title>
        <authorList>
            <person name="Palmer W."/>
            <person name="Jacygrad E."/>
            <person name="Sagayaradj S."/>
            <person name="Cavanaugh K."/>
            <person name="Han R."/>
            <person name="Bertier L."/>
            <person name="Beede B."/>
            <person name="Kafkas S."/>
            <person name="Golino D."/>
            <person name="Preece J."/>
            <person name="Michelmore R."/>
        </authorList>
    </citation>
    <scope>NUCLEOTIDE SEQUENCE [LARGE SCALE GENOMIC DNA]</scope>
</reference>
<gene>
    <name evidence="1" type="ORF">Pint_33558</name>
</gene>
<dbReference type="EMBL" id="CM047749">
    <property type="protein sequence ID" value="KAJ0011228.1"/>
    <property type="molecule type" value="Genomic_DNA"/>
</dbReference>
<sequence>MLSLKSHLKESDTSVFSSWTEGNSVCNFTGVVCNTNGLVSEINLSEQNLVGVVPFDSICGLPSLEKIDLGGNSLYGGITAELKNCTRLQVLDLGLNSFSGEVPELSSLHNLNFFSLNDSGVSGTFPWKSIQNLTSLAFSSRPSRGHSPFDSTRFPVEVLKLEKLYLLYLTNCSIRGEISDVIQNLTRLENLELFDNQM</sequence>
<accession>A0ACC0X728</accession>